<evidence type="ECO:0000313" key="2">
    <source>
        <dbReference type="Proteomes" id="UP000092445"/>
    </source>
</evidence>
<evidence type="ECO:0000313" key="1">
    <source>
        <dbReference type="EnsemblMetazoa" id="GPAI028925-PA"/>
    </source>
</evidence>
<name>A0A1A9ZYH8_GLOPL</name>
<organism evidence="1 2">
    <name type="scientific">Glossina pallidipes</name>
    <name type="common">Tsetse fly</name>
    <dbReference type="NCBI Taxonomy" id="7398"/>
    <lineage>
        <taxon>Eukaryota</taxon>
        <taxon>Metazoa</taxon>
        <taxon>Ecdysozoa</taxon>
        <taxon>Arthropoda</taxon>
        <taxon>Hexapoda</taxon>
        <taxon>Insecta</taxon>
        <taxon>Pterygota</taxon>
        <taxon>Neoptera</taxon>
        <taxon>Endopterygota</taxon>
        <taxon>Diptera</taxon>
        <taxon>Brachycera</taxon>
        <taxon>Muscomorpha</taxon>
        <taxon>Hippoboscoidea</taxon>
        <taxon>Glossinidae</taxon>
        <taxon>Glossina</taxon>
    </lineage>
</organism>
<dbReference type="AlphaFoldDB" id="A0A1A9ZYH8"/>
<dbReference type="Proteomes" id="UP000092445">
    <property type="component" value="Unassembled WGS sequence"/>
</dbReference>
<dbReference type="VEuPathDB" id="VectorBase:GPAI028925"/>
<protein>
    <submittedName>
        <fullName evidence="1">Uncharacterized protein</fullName>
    </submittedName>
</protein>
<proteinExistence type="predicted"/>
<dbReference type="EnsemblMetazoa" id="GPAI028925-RA">
    <property type="protein sequence ID" value="GPAI028925-PA"/>
    <property type="gene ID" value="GPAI028925"/>
</dbReference>
<keyword evidence="2" id="KW-1185">Reference proteome</keyword>
<accession>A0A1A9ZYH8</accession>
<reference evidence="2" key="1">
    <citation type="submission" date="2014-03" db="EMBL/GenBank/DDBJ databases">
        <authorList>
            <person name="Aksoy S."/>
            <person name="Warren W."/>
            <person name="Wilson R.K."/>
        </authorList>
    </citation>
    <scope>NUCLEOTIDE SEQUENCE [LARGE SCALE GENOMIC DNA]</scope>
    <source>
        <strain evidence="2">IAEA</strain>
    </source>
</reference>
<reference evidence="1" key="2">
    <citation type="submission" date="2020-05" db="UniProtKB">
        <authorList>
            <consortium name="EnsemblMetazoa"/>
        </authorList>
    </citation>
    <scope>IDENTIFICATION</scope>
    <source>
        <strain evidence="1">IAEA</strain>
    </source>
</reference>
<sequence length="105" mass="12267">MFCCISPEAPCYFYILYLISGVTHAAQKTLMRLLLQKRPKSDNNKLFLPSSLRLKENNNNKPEEIENEPEPHLITSACHNFRSKYDNIFLSIDDDDDDDDDDHIY</sequence>